<evidence type="ECO:0000313" key="6">
    <source>
        <dbReference type="EMBL" id="EPS35540.1"/>
    </source>
</evidence>
<keyword evidence="7" id="KW-1185">Reference proteome</keyword>
<dbReference type="InterPro" id="IPR005828">
    <property type="entry name" value="MFS_sugar_transport-like"/>
</dbReference>
<feature type="transmembrane region" description="Helical" evidence="5">
    <location>
        <begin position="155"/>
        <end position="178"/>
    </location>
</feature>
<keyword evidence="3 5" id="KW-1133">Transmembrane helix</keyword>
<name>S7ZXQ3_DACHA</name>
<accession>S7ZXQ3</accession>
<dbReference type="EMBL" id="AQGS01001127">
    <property type="protein sequence ID" value="EPS35540.1"/>
    <property type="molecule type" value="Genomic_DNA"/>
</dbReference>
<feature type="transmembrane region" description="Helical" evidence="5">
    <location>
        <begin position="48"/>
        <end position="71"/>
    </location>
</feature>
<gene>
    <name evidence="6" type="ORF">H072_11075</name>
</gene>
<dbReference type="OrthoDB" id="4092614at2759"/>
<dbReference type="Proteomes" id="UP000015100">
    <property type="component" value="Unassembled WGS sequence"/>
</dbReference>
<organism evidence="6 7">
    <name type="scientific">Dactylellina haptotyla (strain CBS 200.50)</name>
    <name type="common">Nematode-trapping fungus</name>
    <name type="synonym">Monacrosporium haptotylum</name>
    <dbReference type="NCBI Taxonomy" id="1284197"/>
    <lineage>
        <taxon>Eukaryota</taxon>
        <taxon>Fungi</taxon>
        <taxon>Dikarya</taxon>
        <taxon>Ascomycota</taxon>
        <taxon>Pezizomycotina</taxon>
        <taxon>Orbiliomycetes</taxon>
        <taxon>Orbiliales</taxon>
        <taxon>Orbiliaceae</taxon>
        <taxon>Dactylellina</taxon>
    </lineage>
</organism>
<comment type="caution">
    <text evidence="6">The sequence shown here is derived from an EMBL/GenBank/DDBJ whole genome shotgun (WGS) entry which is preliminary data.</text>
</comment>
<evidence type="ECO:0000256" key="2">
    <source>
        <dbReference type="ARBA" id="ARBA00022692"/>
    </source>
</evidence>
<feature type="transmembrane region" description="Helical" evidence="5">
    <location>
        <begin position="190"/>
        <end position="214"/>
    </location>
</feature>
<dbReference type="InterPro" id="IPR036259">
    <property type="entry name" value="MFS_trans_sf"/>
</dbReference>
<dbReference type="Pfam" id="PF00083">
    <property type="entry name" value="Sugar_tr"/>
    <property type="match status" value="1"/>
</dbReference>
<dbReference type="HOGENOM" id="CLU_1008388_0_0_1"/>
<reference evidence="7" key="2">
    <citation type="submission" date="2013-04" db="EMBL/GenBank/DDBJ databases">
        <title>Genomic mechanisms accounting for the adaptation to parasitism in nematode-trapping fungi.</title>
        <authorList>
            <person name="Ahren D.G."/>
        </authorList>
    </citation>
    <scope>NUCLEOTIDE SEQUENCE [LARGE SCALE GENOMIC DNA]</scope>
    <source>
        <strain evidence="7">CBS 200.50</strain>
    </source>
</reference>
<sequence length="276" mass="31421">MVEEELNRIEEKLQEEQDITLARKNNPQIKFKSVWGEFFSREANVHRFCICIVVGFMIQLTGNGIISYYLYPMLNAVGVSSHVTASLVNIGLQAFNLFAATLGAWMAQRYGRRPLWLTSAYGMLLSTIGMGVTALTYSGKFHAIGENSSTHGKVMIPLIFIFFGFYSIAFTPLQVGYVEEILPYQLRAKGVALNWTVVFAIGGATRLIALWILVIQFTFPETKGYGDLEDIGRILFDDKRPEKSAFDRDHEWSKEFLSERGPRIGLRISRYTNYKW</sequence>
<dbReference type="AlphaFoldDB" id="S7ZXQ3"/>
<feature type="transmembrane region" description="Helical" evidence="5">
    <location>
        <begin position="83"/>
        <end position="107"/>
    </location>
</feature>
<dbReference type="PANTHER" id="PTHR48022">
    <property type="entry name" value="PLASTIDIC GLUCOSE TRANSPORTER 4"/>
    <property type="match status" value="1"/>
</dbReference>
<proteinExistence type="predicted"/>
<reference evidence="6 7" key="1">
    <citation type="journal article" date="2013" name="PLoS Genet.">
        <title>Genomic mechanisms accounting for the adaptation to parasitism in nematode-trapping fungi.</title>
        <authorList>
            <person name="Meerupati T."/>
            <person name="Andersson K.M."/>
            <person name="Friman E."/>
            <person name="Kumar D."/>
            <person name="Tunlid A."/>
            <person name="Ahren D."/>
        </authorList>
    </citation>
    <scope>NUCLEOTIDE SEQUENCE [LARGE SCALE GENOMIC DNA]</scope>
    <source>
        <strain evidence="6 7">CBS 200.50</strain>
    </source>
</reference>
<evidence type="ECO:0000256" key="5">
    <source>
        <dbReference type="SAM" id="Phobius"/>
    </source>
</evidence>
<comment type="subcellular location">
    <subcellularLocation>
        <location evidence="1">Membrane</location>
        <topology evidence="1">Multi-pass membrane protein</topology>
    </subcellularLocation>
</comment>
<dbReference type="SUPFAM" id="SSF103473">
    <property type="entry name" value="MFS general substrate transporter"/>
    <property type="match status" value="1"/>
</dbReference>
<dbReference type="PANTHER" id="PTHR48022:SF52">
    <property type="entry name" value="SUGAR TRANSPORTER, PUTATIVE-RELATED"/>
    <property type="match status" value="1"/>
</dbReference>
<keyword evidence="4 5" id="KW-0472">Membrane</keyword>
<dbReference type="eggNOG" id="KOG0254">
    <property type="taxonomic scope" value="Eukaryota"/>
</dbReference>
<keyword evidence="2 5" id="KW-0812">Transmembrane</keyword>
<evidence type="ECO:0000313" key="7">
    <source>
        <dbReference type="Proteomes" id="UP000015100"/>
    </source>
</evidence>
<evidence type="ECO:0008006" key="8">
    <source>
        <dbReference type="Google" id="ProtNLM"/>
    </source>
</evidence>
<evidence type="ECO:0000256" key="3">
    <source>
        <dbReference type="ARBA" id="ARBA00022989"/>
    </source>
</evidence>
<feature type="transmembrane region" description="Helical" evidence="5">
    <location>
        <begin position="114"/>
        <end position="135"/>
    </location>
</feature>
<evidence type="ECO:0000256" key="1">
    <source>
        <dbReference type="ARBA" id="ARBA00004141"/>
    </source>
</evidence>
<protein>
    <recommendedName>
        <fullName evidence="8">Major facilitator superfamily (MFS) profile domain-containing protein</fullName>
    </recommendedName>
</protein>
<dbReference type="Gene3D" id="1.20.1250.20">
    <property type="entry name" value="MFS general substrate transporter like domains"/>
    <property type="match status" value="1"/>
</dbReference>
<dbReference type="GO" id="GO:0016020">
    <property type="term" value="C:membrane"/>
    <property type="evidence" value="ECO:0007669"/>
    <property type="project" value="UniProtKB-SubCell"/>
</dbReference>
<evidence type="ECO:0000256" key="4">
    <source>
        <dbReference type="ARBA" id="ARBA00023136"/>
    </source>
</evidence>
<dbReference type="GO" id="GO:0005351">
    <property type="term" value="F:carbohydrate:proton symporter activity"/>
    <property type="evidence" value="ECO:0007669"/>
    <property type="project" value="TreeGrafter"/>
</dbReference>
<dbReference type="InterPro" id="IPR050360">
    <property type="entry name" value="MFS_Sugar_Transporters"/>
</dbReference>